<dbReference type="Proteomes" id="UP000327013">
    <property type="component" value="Chromosome 5"/>
</dbReference>
<organism evidence="1 2">
    <name type="scientific">Carpinus fangiana</name>
    <dbReference type="NCBI Taxonomy" id="176857"/>
    <lineage>
        <taxon>Eukaryota</taxon>
        <taxon>Viridiplantae</taxon>
        <taxon>Streptophyta</taxon>
        <taxon>Embryophyta</taxon>
        <taxon>Tracheophyta</taxon>
        <taxon>Spermatophyta</taxon>
        <taxon>Magnoliopsida</taxon>
        <taxon>eudicotyledons</taxon>
        <taxon>Gunneridae</taxon>
        <taxon>Pentapetalae</taxon>
        <taxon>rosids</taxon>
        <taxon>fabids</taxon>
        <taxon>Fagales</taxon>
        <taxon>Betulaceae</taxon>
        <taxon>Carpinus</taxon>
    </lineage>
</organism>
<evidence type="ECO:0000313" key="1">
    <source>
        <dbReference type="EMBL" id="KAE8057035.1"/>
    </source>
</evidence>
<dbReference type="EMBL" id="CM017325">
    <property type="protein sequence ID" value="KAE8057035.1"/>
    <property type="molecule type" value="Genomic_DNA"/>
</dbReference>
<gene>
    <name evidence="1" type="ORF">FH972_013757</name>
</gene>
<name>A0A5N6RA96_9ROSI</name>
<dbReference type="OrthoDB" id="1509896at2759"/>
<accession>A0A5N6RA96</accession>
<sequence length="338" mass="38025">MEVNLPSIFSENSTMRAAGFSIVMQILQNATGVNVSRIMSVLGRSYDEKGGDRVDIDSARKAIEIMHMVAVRDVYPRFFSKVEVVKVLLGIFSKHGVLSGFDESVESMFRRFSNAICFAKANQRDHHVLKYFFRLANFNLMLDSQDTIRNYLPSGNEEILSPGKALCLKGMVGTFIWKLSSQREMQKVWNCVRIVFETQHVEAIHAALAQKLIAVNYVSNEELSILFTAIAPVLENAKDARNGGLCRALCALLTTLLMNKYFVYKIRALLCLNSNYAVNLFSAKYGVLDDNDKLLINLYKKFVITREKLQSILAKCNFDDSPLFAHSVAHAKLAVDSI</sequence>
<keyword evidence="2" id="KW-1185">Reference proteome</keyword>
<reference evidence="1 2" key="1">
    <citation type="submission" date="2019-06" db="EMBL/GenBank/DDBJ databases">
        <title>A chromosomal-level reference genome of Carpinus fangiana (Coryloideae, Betulaceae).</title>
        <authorList>
            <person name="Yang X."/>
            <person name="Wang Z."/>
            <person name="Zhang L."/>
            <person name="Hao G."/>
            <person name="Liu J."/>
            <person name="Yang Y."/>
        </authorList>
    </citation>
    <scope>NUCLEOTIDE SEQUENCE [LARGE SCALE GENOMIC DNA]</scope>
    <source>
        <strain evidence="1">Cfa_2016G</strain>
        <tissue evidence="1">Leaf</tissue>
    </source>
</reference>
<dbReference type="AlphaFoldDB" id="A0A5N6RA96"/>
<proteinExistence type="predicted"/>
<evidence type="ECO:0000313" key="2">
    <source>
        <dbReference type="Proteomes" id="UP000327013"/>
    </source>
</evidence>
<protein>
    <submittedName>
        <fullName evidence="1">Uncharacterized protein</fullName>
    </submittedName>
</protein>